<name>M0DYP2_9EURY</name>
<keyword evidence="1" id="KW-0812">Transmembrane</keyword>
<comment type="caution">
    <text evidence="2">The sequence shown here is derived from an EMBL/GenBank/DDBJ whole genome shotgun (WGS) entry which is preliminary data.</text>
</comment>
<keyword evidence="1" id="KW-0472">Membrane</keyword>
<reference evidence="2 3" key="1">
    <citation type="journal article" date="2014" name="PLoS Genet.">
        <title>Phylogenetically driven sequencing of extremely halophilic archaea reveals strategies for static and dynamic osmo-response.</title>
        <authorList>
            <person name="Becker E.A."/>
            <person name="Seitzer P.M."/>
            <person name="Tritt A."/>
            <person name="Larsen D."/>
            <person name="Krusor M."/>
            <person name="Yao A.I."/>
            <person name="Wu D."/>
            <person name="Madern D."/>
            <person name="Eisen J.A."/>
            <person name="Darling A.E."/>
            <person name="Facciotti M.T."/>
        </authorList>
    </citation>
    <scope>NUCLEOTIDE SEQUENCE [LARGE SCALE GENOMIC DNA]</scope>
    <source>
        <strain evidence="2 3">DSM 19288</strain>
    </source>
</reference>
<protein>
    <submittedName>
        <fullName evidence="2">Uncharacterized protein</fullName>
    </submittedName>
</protein>
<accession>M0DYP2</accession>
<dbReference type="Proteomes" id="UP000011586">
    <property type="component" value="Unassembled WGS sequence"/>
</dbReference>
<feature type="transmembrane region" description="Helical" evidence="1">
    <location>
        <begin position="57"/>
        <end position="77"/>
    </location>
</feature>
<organism evidence="2 3">
    <name type="scientific">Halorubrum californiense DSM 19288</name>
    <dbReference type="NCBI Taxonomy" id="1227465"/>
    <lineage>
        <taxon>Archaea</taxon>
        <taxon>Methanobacteriati</taxon>
        <taxon>Methanobacteriota</taxon>
        <taxon>Stenosarchaea group</taxon>
        <taxon>Halobacteria</taxon>
        <taxon>Halobacteriales</taxon>
        <taxon>Haloferacaceae</taxon>
        <taxon>Halorubrum</taxon>
    </lineage>
</organism>
<evidence type="ECO:0000256" key="1">
    <source>
        <dbReference type="SAM" id="Phobius"/>
    </source>
</evidence>
<keyword evidence="3" id="KW-1185">Reference proteome</keyword>
<dbReference type="PATRIC" id="fig|1227465.4.peg.2877"/>
<keyword evidence="1" id="KW-1133">Transmembrane helix</keyword>
<sequence length="82" mass="7972">MVLALLLGVGAGSTESPLAQDDGHGTGAFLDESGVPIAADRPIDGAVVTAEPALVSLQTLGAVALAVVVALLIVAAVRRADG</sequence>
<evidence type="ECO:0000313" key="3">
    <source>
        <dbReference type="Proteomes" id="UP000011586"/>
    </source>
</evidence>
<dbReference type="AlphaFoldDB" id="M0DYP2"/>
<gene>
    <name evidence="2" type="ORF">C463_14875</name>
</gene>
<dbReference type="EMBL" id="AOJK01000069">
    <property type="protein sequence ID" value="ELZ40601.1"/>
    <property type="molecule type" value="Genomic_DNA"/>
</dbReference>
<evidence type="ECO:0000313" key="2">
    <source>
        <dbReference type="EMBL" id="ELZ40601.1"/>
    </source>
</evidence>
<proteinExistence type="predicted"/>